<dbReference type="AlphaFoldDB" id="A0A0E0B7N6"/>
<dbReference type="SMART" id="SM00256">
    <property type="entry name" value="FBOX"/>
    <property type="match status" value="1"/>
</dbReference>
<dbReference type="STRING" id="40148.A0A0E0B7N6"/>
<dbReference type="Gene3D" id="1.20.1280.50">
    <property type="match status" value="1"/>
</dbReference>
<reference evidence="2" key="1">
    <citation type="submission" date="2015-04" db="UniProtKB">
        <authorList>
            <consortium name="EnsemblPlants"/>
        </authorList>
    </citation>
    <scope>IDENTIFICATION</scope>
</reference>
<dbReference type="InterPro" id="IPR001810">
    <property type="entry name" value="F-box_dom"/>
</dbReference>
<feature type="domain" description="F-box" evidence="1">
    <location>
        <begin position="4"/>
        <end position="51"/>
    </location>
</feature>
<reference evidence="2" key="2">
    <citation type="submission" date="2018-05" db="EMBL/GenBank/DDBJ databases">
        <title>OgluRS3 (Oryza glumaepatula Reference Sequence Version 3).</title>
        <authorList>
            <person name="Zhang J."/>
            <person name="Kudrna D."/>
            <person name="Lee S."/>
            <person name="Talag J."/>
            <person name="Welchert J."/>
            <person name="Wing R.A."/>
        </authorList>
    </citation>
    <scope>NUCLEOTIDE SEQUENCE [LARGE SCALE GENOMIC DNA]</scope>
</reference>
<accession>A0A0E0B7N6</accession>
<dbReference type="Pfam" id="PF24750">
    <property type="entry name" value="b-prop_At3g26010-like"/>
    <property type="match status" value="1"/>
</dbReference>
<keyword evidence="3" id="KW-1185">Reference proteome</keyword>
<evidence type="ECO:0000259" key="1">
    <source>
        <dbReference type="PROSITE" id="PS50181"/>
    </source>
</evidence>
<dbReference type="Proteomes" id="UP000026961">
    <property type="component" value="Chromosome 10"/>
</dbReference>
<dbReference type="PANTHER" id="PTHR31264:SF7">
    <property type="entry name" value="F-BOX DOMAIN CONTAINING PROTEIN, EXPRESSED"/>
    <property type="match status" value="1"/>
</dbReference>
<dbReference type="eggNOG" id="ENOG502R3XV">
    <property type="taxonomic scope" value="Eukaryota"/>
</dbReference>
<dbReference type="Pfam" id="PF12937">
    <property type="entry name" value="F-box-like"/>
    <property type="match status" value="1"/>
</dbReference>
<dbReference type="SUPFAM" id="SSF81383">
    <property type="entry name" value="F-box domain"/>
    <property type="match status" value="1"/>
</dbReference>
<protein>
    <recommendedName>
        <fullName evidence="1">F-box domain-containing protein</fullName>
    </recommendedName>
</protein>
<dbReference type="InterPro" id="IPR056592">
    <property type="entry name" value="Beta-prop_At3g26010-like"/>
</dbReference>
<dbReference type="PROSITE" id="PS50181">
    <property type="entry name" value="FBOX"/>
    <property type="match status" value="1"/>
</dbReference>
<sequence>MASPSAAPALPDEMLVEIFLRLDDPADLARASAACATFRRLISGRAFLRRIRARHAPPLLGLIGHFASPCGRFLPAEPPHCSARAARAVQQGADFAFSFLPAPPAGSRWLPLDVRDGRFLVSTSSAPGGDVVVCDPLHRRYVRIPSIPDGLTSDVRRICRRLHFDYFLAPSAGEEGVDSSFGVVCRAWTRHVSMVAVFVFSSSAGSWRAVTIDGNRPRFTLCRRQYAHGCFYWFTSLRGKLLMLNARDMEISIVEFPQSCFGIGQHAIVEAGEGRLGLFTIGDCNLDLHSKAIGAGGSAGDNEWRHDKTIPLLPRYKWDIINAAEGFLLLKGFPLDHYPPRWIPTEIPCFTLELKTLLLKRLCMLHLSVKLPAAVITSKHMKWTRISQEWGQSRRAASVVNMCLMP</sequence>
<dbReference type="EnsemblPlants" id="OGLUM10G01850.1">
    <property type="protein sequence ID" value="OGLUM10G01850.1"/>
    <property type="gene ID" value="OGLUM10G01850"/>
</dbReference>
<organism evidence="2">
    <name type="scientific">Oryza glumipatula</name>
    <dbReference type="NCBI Taxonomy" id="40148"/>
    <lineage>
        <taxon>Eukaryota</taxon>
        <taxon>Viridiplantae</taxon>
        <taxon>Streptophyta</taxon>
        <taxon>Embryophyta</taxon>
        <taxon>Tracheophyta</taxon>
        <taxon>Spermatophyta</taxon>
        <taxon>Magnoliopsida</taxon>
        <taxon>Liliopsida</taxon>
        <taxon>Poales</taxon>
        <taxon>Poaceae</taxon>
        <taxon>BOP clade</taxon>
        <taxon>Oryzoideae</taxon>
        <taxon>Oryzeae</taxon>
        <taxon>Oryzinae</taxon>
        <taxon>Oryza</taxon>
    </lineage>
</organism>
<proteinExistence type="predicted"/>
<dbReference type="PANTHER" id="PTHR31264">
    <property type="entry name" value="OS07G0554500 PROTEIN-RELATED"/>
    <property type="match status" value="1"/>
</dbReference>
<name>A0A0E0B7N6_9ORYZ</name>
<dbReference type="Gramene" id="OGLUM10G01850.1">
    <property type="protein sequence ID" value="OGLUM10G01850.1"/>
    <property type="gene ID" value="OGLUM10G01850"/>
</dbReference>
<dbReference type="InterPro" id="IPR036047">
    <property type="entry name" value="F-box-like_dom_sf"/>
</dbReference>
<evidence type="ECO:0000313" key="2">
    <source>
        <dbReference type="EnsemblPlants" id="OGLUM10G01850.1"/>
    </source>
</evidence>
<dbReference type="HOGENOM" id="CLU_030310_0_1_1"/>
<evidence type="ECO:0000313" key="3">
    <source>
        <dbReference type="Proteomes" id="UP000026961"/>
    </source>
</evidence>